<reference evidence="2 3" key="1">
    <citation type="submission" date="2019-04" db="EMBL/GenBank/DDBJ databases">
        <authorList>
            <person name="Feng G."/>
            <person name="Zhang J."/>
            <person name="Zhu H."/>
        </authorList>
    </citation>
    <scope>NUCLEOTIDE SEQUENCE [LARGE SCALE GENOMIC DNA]</scope>
    <source>
        <strain evidence="2 3">9PBR-1</strain>
    </source>
</reference>
<comment type="caution">
    <text evidence="2">The sequence shown here is derived from an EMBL/GenBank/DDBJ whole genome shotgun (WGS) entry which is preliminary data.</text>
</comment>
<keyword evidence="1" id="KW-0472">Membrane</keyword>
<feature type="transmembrane region" description="Helical" evidence="1">
    <location>
        <begin position="52"/>
        <end position="72"/>
    </location>
</feature>
<keyword evidence="3" id="KW-1185">Reference proteome</keyword>
<dbReference type="EMBL" id="SRMB01000003">
    <property type="protein sequence ID" value="TGE26401.1"/>
    <property type="molecule type" value="Genomic_DNA"/>
</dbReference>
<evidence type="ECO:0000256" key="1">
    <source>
        <dbReference type="SAM" id="Phobius"/>
    </source>
</evidence>
<protein>
    <recommendedName>
        <fullName evidence="4">DUF1772 domain-containing protein</fullName>
    </recommendedName>
</protein>
<dbReference type="OrthoDB" id="883418at2"/>
<accession>A0A4Z0QBG4</accession>
<feature type="transmembrane region" description="Helical" evidence="1">
    <location>
        <begin position="78"/>
        <end position="100"/>
    </location>
</feature>
<evidence type="ECO:0000313" key="3">
    <source>
        <dbReference type="Proteomes" id="UP000298471"/>
    </source>
</evidence>
<evidence type="ECO:0008006" key="4">
    <source>
        <dbReference type="Google" id="ProtNLM"/>
    </source>
</evidence>
<proteinExistence type="predicted"/>
<dbReference type="Proteomes" id="UP000298471">
    <property type="component" value="Unassembled WGS sequence"/>
</dbReference>
<dbReference type="RefSeq" id="WP_135396310.1">
    <property type="nucleotide sequence ID" value="NZ_SRMB01000003.1"/>
</dbReference>
<dbReference type="AlphaFoldDB" id="A0A4Z0QBG4"/>
<keyword evidence="1" id="KW-0812">Transmembrane</keyword>
<sequence>MLLKLLLVNFTLAAYLTGVIWMVQLVHYPGFAQVPAAGFGAFHQAHLRRMGWVVMGPMVAELLLAGWLAWAGRGLGAAGWWSLALVLLIWLVTFFISVPFHNRLTQDGYNYITIDGLVRTNWLRTGAWTLRLLVLGYVLWEQL</sequence>
<keyword evidence="1" id="KW-1133">Transmembrane helix</keyword>
<organism evidence="2 3">
    <name type="scientific">Hymenobacter metallicola</name>
    <dbReference type="NCBI Taxonomy" id="2563114"/>
    <lineage>
        <taxon>Bacteria</taxon>
        <taxon>Pseudomonadati</taxon>
        <taxon>Bacteroidota</taxon>
        <taxon>Cytophagia</taxon>
        <taxon>Cytophagales</taxon>
        <taxon>Hymenobacteraceae</taxon>
        <taxon>Hymenobacter</taxon>
    </lineage>
</organism>
<feature type="transmembrane region" description="Helical" evidence="1">
    <location>
        <begin position="12"/>
        <end position="31"/>
    </location>
</feature>
<name>A0A4Z0QBG4_9BACT</name>
<gene>
    <name evidence="2" type="ORF">E5K02_16525</name>
</gene>
<evidence type="ECO:0000313" key="2">
    <source>
        <dbReference type="EMBL" id="TGE26401.1"/>
    </source>
</evidence>